<dbReference type="CDD" id="cd00077">
    <property type="entry name" value="HDc"/>
    <property type="match status" value="1"/>
</dbReference>
<evidence type="ECO:0000313" key="2">
    <source>
        <dbReference type="EMBL" id="SER43866.1"/>
    </source>
</evidence>
<reference evidence="3" key="1">
    <citation type="submission" date="2016-10" db="EMBL/GenBank/DDBJ databases">
        <authorList>
            <person name="Varghese N."/>
            <person name="Submissions S."/>
        </authorList>
    </citation>
    <scope>NUCLEOTIDE SEQUENCE [LARGE SCALE GENOMIC DNA]</scope>
    <source>
        <strain evidence="3">DSM 24740</strain>
    </source>
</reference>
<sequence>MLEKVANHCRRILLQFCSHLPFHDLAHTEEVVGNVRQIGQKLGLSPEELEPVIIAAWFHDTGFKKIYTGHENVSIQLAKEFLLAEGYPEDLLQVVISCIEATRMPQRPSGLLPEILADADIFHISKENFFFRKLLLRREWEMVLCKRYTDHEWHLLNLDFLLTHRFFTRFGKQLLMEGQHMNERKVQKILAFYAEQ</sequence>
<dbReference type="Proteomes" id="UP000199021">
    <property type="component" value="Unassembled WGS sequence"/>
</dbReference>
<keyword evidence="3" id="KW-1185">Reference proteome</keyword>
<gene>
    <name evidence="2" type="ORF">SAMN05444359_14317</name>
</gene>
<accession>A0A1H9P6K5</accession>
<dbReference type="InterPro" id="IPR006674">
    <property type="entry name" value="HD_domain"/>
</dbReference>
<dbReference type="OrthoDB" id="5728337at2"/>
<dbReference type="Pfam" id="PF01966">
    <property type="entry name" value="HD"/>
    <property type="match status" value="1"/>
</dbReference>
<dbReference type="STRING" id="478744.SAMN05444359_14317"/>
<dbReference type="InterPro" id="IPR003607">
    <property type="entry name" value="HD/PDEase_dom"/>
</dbReference>
<dbReference type="Gene3D" id="1.10.3210.10">
    <property type="entry name" value="Hypothetical protein af1432"/>
    <property type="match status" value="1"/>
</dbReference>
<protein>
    <submittedName>
        <fullName evidence="2">HD domain-containing protein</fullName>
    </submittedName>
</protein>
<evidence type="ECO:0000313" key="3">
    <source>
        <dbReference type="Proteomes" id="UP000199021"/>
    </source>
</evidence>
<dbReference type="InParanoid" id="A0A1H9P6K5"/>
<name>A0A1H9P6K5_9BACT</name>
<dbReference type="SUPFAM" id="SSF109604">
    <property type="entry name" value="HD-domain/PDEase-like"/>
    <property type="match status" value="1"/>
</dbReference>
<organism evidence="2 3">
    <name type="scientific">Neolewinella agarilytica</name>
    <dbReference type="NCBI Taxonomy" id="478744"/>
    <lineage>
        <taxon>Bacteria</taxon>
        <taxon>Pseudomonadati</taxon>
        <taxon>Bacteroidota</taxon>
        <taxon>Saprospiria</taxon>
        <taxon>Saprospirales</taxon>
        <taxon>Lewinellaceae</taxon>
        <taxon>Neolewinella</taxon>
    </lineage>
</organism>
<proteinExistence type="predicted"/>
<feature type="domain" description="HD" evidence="1">
    <location>
        <begin position="26"/>
        <end position="123"/>
    </location>
</feature>
<evidence type="ECO:0000259" key="1">
    <source>
        <dbReference type="Pfam" id="PF01966"/>
    </source>
</evidence>
<dbReference type="EMBL" id="FOFB01000043">
    <property type="protein sequence ID" value="SER43866.1"/>
    <property type="molecule type" value="Genomic_DNA"/>
</dbReference>
<dbReference type="AlphaFoldDB" id="A0A1H9P6K5"/>